<evidence type="ECO:0000256" key="3">
    <source>
        <dbReference type="ARBA" id="ARBA00022552"/>
    </source>
</evidence>
<comment type="function">
    <text evidence="9">Digests double-stranded RNA. Involved in the processing of primary rRNA transcript to yield the immediate precursors to the large and small rRNAs (23S and 16S). Processes some mRNAs, and tRNAs when they are encoded in the rRNA operon. Processes pre-crRNA and tracrRNA of type II CRISPR loci if present in the organism.</text>
</comment>
<name>A0A1F5G2Z3_9BACT</name>
<proteinExistence type="inferred from homology"/>
<comment type="caution">
    <text evidence="12">The sequence shown here is derived from an EMBL/GenBank/DDBJ whole genome shotgun (WGS) entry which is preliminary data.</text>
</comment>
<dbReference type="GO" id="GO:0006364">
    <property type="term" value="P:rRNA processing"/>
    <property type="evidence" value="ECO:0007669"/>
    <property type="project" value="UniProtKB-UniRule"/>
</dbReference>
<feature type="active site" evidence="9">
    <location>
        <position position="54"/>
    </location>
</feature>
<dbReference type="GO" id="GO:0008033">
    <property type="term" value="P:tRNA processing"/>
    <property type="evidence" value="ECO:0007669"/>
    <property type="project" value="UniProtKB-KW"/>
</dbReference>
<evidence type="ECO:0000313" key="13">
    <source>
        <dbReference type="Proteomes" id="UP000176628"/>
    </source>
</evidence>
<dbReference type="GO" id="GO:0004525">
    <property type="term" value="F:ribonuclease III activity"/>
    <property type="evidence" value="ECO:0007669"/>
    <property type="project" value="UniProtKB-UniRule"/>
</dbReference>
<keyword evidence="6 9" id="KW-0255">Endonuclease</keyword>
<gene>
    <name evidence="9" type="primary">rnc</name>
    <name evidence="12" type="ORF">A2Z23_03205</name>
</gene>
<dbReference type="PANTHER" id="PTHR11207:SF0">
    <property type="entry name" value="RIBONUCLEASE 3"/>
    <property type="match status" value="1"/>
</dbReference>
<dbReference type="Pfam" id="PF14622">
    <property type="entry name" value="Ribonucleas_3_3"/>
    <property type="match status" value="1"/>
</dbReference>
<protein>
    <recommendedName>
        <fullName evidence="9">Ribonuclease 3</fullName>
        <ecNumber evidence="9">3.1.26.3</ecNumber>
    </recommendedName>
    <alternativeName>
        <fullName evidence="9">Ribonuclease III</fullName>
        <shortName evidence="9">RNase III</shortName>
    </alternativeName>
</protein>
<feature type="binding site" evidence="9">
    <location>
        <position position="50"/>
    </location>
    <ligand>
        <name>Mg(2+)</name>
        <dbReference type="ChEBI" id="CHEBI:18420"/>
    </ligand>
</feature>
<comment type="catalytic activity">
    <reaction evidence="1 9">
        <text>Endonucleolytic cleavage to 5'-phosphomonoester.</text>
        <dbReference type="EC" id="3.1.26.3"/>
    </reaction>
</comment>
<keyword evidence="8 9" id="KW-0694">RNA-binding</keyword>
<evidence type="ECO:0000256" key="2">
    <source>
        <dbReference type="ARBA" id="ARBA00010183"/>
    </source>
</evidence>
<keyword evidence="5 9" id="KW-0540">Nuclease</keyword>
<dbReference type="InterPro" id="IPR000999">
    <property type="entry name" value="RNase_III_dom"/>
</dbReference>
<comment type="subunit">
    <text evidence="9">Homodimer.</text>
</comment>
<evidence type="ECO:0000259" key="11">
    <source>
        <dbReference type="PROSITE" id="PS50142"/>
    </source>
</evidence>
<keyword evidence="4 9" id="KW-0507">mRNA processing</keyword>
<evidence type="ECO:0000256" key="8">
    <source>
        <dbReference type="ARBA" id="ARBA00022884"/>
    </source>
</evidence>
<keyword evidence="7 9" id="KW-0378">Hydrolase</keyword>
<feature type="domain" description="DRBM" evidence="10">
    <location>
        <begin position="163"/>
        <end position="232"/>
    </location>
</feature>
<dbReference type="Gene3D" id="3.30.160.20">
    <property type="match status" value="1"/>
</dbReference>
<dbReference type="InterPro" id="IPR011907">
    <property type="entry name" value="RNase_III"/>
</dbReference>
<keyword evidence="9" id="KW-0479">Metal-binding</keyword>
<feature type="domain" description="RNase III" evidence="11">
    <location>
        <begin position="8"/>
        <end position="136"/>
    </location>
</feature>
<comment type="cofactor">
    <cofactor evidence="9">
        <name>Mg(2+)</name>
        <dbReference type="ChEBI" id="CHEBI:18420"/>
    </cofactor>
</comment>
<dbReference type="GO" id="GO:0019843">
    <property type="term" value="F:rRNA binding"/>
    <property type="evidence" value="ECO:0007669"/>
    <property type="project" value="UniProtKB-KW"/>
</dbReference>
<evidence type="ECO:0000256" key="4">
    <source>
        <dbReference type="ARBA" id="ARBA00022664"/>
    </source>
</evidence>
<evidence type="ECO:0000256" key="5">
    <source>
        <dbReference type="ARBA" id="ARBA00022722"/>
    </source>
</evidence>
<evidence type="ECO:0000256" key="1">
    <source>
        <dbReference type="ARBA" id="ARBA00000109"/>
    </source>
</evidence>
<comment type="similarity">
    <text evidence="2">Belongs to the ribonuclease III family.</text>
</comment>
<keyword evidence="9" id="KW-0699">rRNA-binding</keyword>
<dbReference type="GO" id="GO:0046872">
    <property type="term" value="F:metal ion binding"/>
    <property type="evidence" value="ECO:0007669"/>
    <property type="project" value="UniProtKB-KW"/>
</dbReference>
<organism evidence="12 13">
    <name type="scientific">Candidatus Curtissbacteria bacterium RBG_16_39_7</name>
    <dbReference type="NCBI Taxonomy" id="1797707"/>
    <lineage>
        <taxon>Bacteria</taxon>
        <taxon>Candidatus Curtissiibacteriota</taxon>
    </lineage>
</organism>
<dbReference type="CDD" id="cd10845">
    <property type="entry name" value="DSRM_RNAse_III_family"/>
    <property type="match status" value="1"/>
</dbReference>
<keyword evidence="9" id="KW-0460">Magnesium</keyword>
<dbReference type="PROSITE" id="PS00517">
    <property type="entry name" value="RNASE_3_1"/>
    <property type="match status" value="1"/>
</dbReference>
<keyword evidence="9" id="KW-0819">tRNA processing</keyword>
<dbReference type="HAMAP" id="MF_00104">
    <property type="entry name" value="RNase_III"/>
    <property type="match status" value="1"/>
</dbReference>
<dbReference type="PROSITE" id="PS50137">
    <property type="entry name" value="DS_RBD"/>
    <property type="match status" value="1"/>
</dbReference>
<dbReference type="Gene3D" id="1.10.1520.10">
    <property type="entry name" value="Ribonuclease III domain"/>
    <property type="match status" value="1"/>
</dbReference>
<dbReference type="PROSITE" id="PS50142">
    <property type="entry name" value="RNASE_3_2"/>
    <property type="match status" value="1"/>
</dbReference>
<dbReference type="InterPro" id="IPR036389">
    <property type="entry name" value="RNase_III_sf"/>
</dbReference>
<dbReference type="AlphaFoldDB" id="A0A1F5G2Z3"/>
<evidence type="ECO:0000313" key="12">
    <source>
        <dbReference type="EMBL" id="OGD86195.1"/>
    </source>
</evidence>
<accession>A0A1F5G2Z3</accession>
<dbReference type="NCBIfam" id="TIGR02191">
    <property type="entry name" value="RNaseIII"/>
    <property type="match status" value="1"/>
</dbReference>
<evidence type="ECO:0000256" key="6">
    <source>
        <dbReference type="ARBA" id="ARBA00022759"/>
    </source>
</evidence>
<feature type="active site" evidence="9">
    <location>
        <position position="125"/>
    </location>
</feature>
<sequence>MINIKPDLATLEKKIGIDFKNIDLLEEALTHRSFLNEQKNVNRSSNERMEFLGDSILSFVVTSFLFQKKRGAQEGELTSLRSLLVRAETLARAAQKISLGDFLLLSRGEGKNGRSNPTLLSDAYEALIGAIYLDQGFAKVQSFVQKTLICDLKAILSETELADMKGKLQMILQEEKRQTPTYKLIKQQGPDHAKKFLVGVYIGKKLLAEGEGESLKKASQDAAANALKKMELEKNQVKS</sequence>
<dbReference type="InterPro" id="IPR014720">
    <property type="entry name" value="dsRBD_dom"/>
</dbReference>
<dbReference type="GO" id="GO:0005737">
    <property type="term" value="C:cytoplasm"/>
    <property type="evidence" value="ECO:0007669"/>
    <property type="project" value="UniProtKB-SubCell"/>
</dbReference>
<feature type="binding site" evidence="9">
    <location>
        <position position="122"/>
    </location>
    <ligand>
        <name>Mg(2+)</name>
        <dbReference type="ChEBI" id="CHEBI:18420"/>
    </ligand>
</feature>
<dbReference type="Proteomes" id="UP000176628">
    <property type="component" value="Unassembled WGS sequence"/>
</dbReference>
<dbReference type="SMART" id="SM00535">
    <property type="entry name" value="RIBOc"/>
    <property type="match status" value="1"/>
</dbReference>
<dbReference type="GO" id="GO:0003725">
    <property type="term" value="F:double-stranded RNA binding"/>
    <property type="evidence" value="ECO:0007669"/>
    <property type="project" value="TreeGrafter"/>
</dbReference>
<comment type="subcellular location">
    <subcellularLocation>
        <location evidence="9">Cytoplasm</location>
    </subcellularLocation>
</comment>
<dbReference type="Pfam" id="PF00035">
    <property type="entry name" value="dsrm"/>
    <property type="match status" value="1"/>
</dbReference>
<dbReference type="GO" id="GO:0010468">
    <property type="term" value="P:regulation of gene expression"/>
    <property type="evidence" value="ECO:0007669"/>
    <property type="project" value="TreeGrafter"/>
</dbReference>
<evidence type="ECO:0000259" key="10">
    <source>
        <dbReference type="PROSITE" id="PS50137"/>
    </source>
</evidence>
<evidence type="ECO:0000256" key="9">
    <source>
        <dbReference type="HAMAP-Rule" id="MF_00104"/>
    </source>
</evidence>
<reference evidence="12 13" key="1">
    <citation type="journal article" date="2016" name="Nat. Commun.">
        <title>Thousands of microbial genomes shed light on interconnected biogeochemical processes in an aquifer system.</title>
        <authorList>
            <person name="Anantharaman K."/>
            <person name="Brown C.T."/>
            <person name="Hug L.A."/>
            <person name="Sharon I."/>
            <person name="Castelle C.J."/>
            <person name="Probst A.J."/>
            <person name="Thomas B.C."/>
            <person name="Singh A."/>
            <person name="Wilkins M.J."/>
            <person name="Karaoz U."/>
            <person name="Brodie E.L."/>
            <person name="Williams K.H."/>
            <person name="Hubbard S.S."/>
            <person name="Banfield J.F."/>
        </authorList>
    </citation>
    <scope>NUCLEOTIDE SEQUENCE [LARGE SCALE GENOMIC DNA]</scope>
</reference>
<dbReference type="GO" id="GO:0006397">
    <property type="term" value="P:mRNA processing"/>
    <property type="evidence" value="ECO:0007669"/>
    <property type="project" value="UniProtKB-UniRule"/>
</dbReference>
<dbReference type="CDD" id="cd00593">
    <property type="entry name" value="RIBOc"/>
    <property type="match status" value="1"/>
</dbReference>
<dbReference type="EC" id="3.1.26.3" evidence="9"/>
<keyword evidence="9" id="KW-0963">Cytoplasm</keyword>
<dbReference type="SUPFAM" id="SSF54768">
    <property type="entry name" value="dsRNA-binding domain-like"/>
    <property type="match status" value="1"/>
</dbReference>
<evidence type="ECO:0000256" key="7">
    <source>
        <dbReference type="ARBA" id="ARBA00022801"/>
    </source>
</evidence>
<dbReference type="SUPFAM" id="SSF69065">
    <property type="entry name" value="RNase III domain-like"/>
    <property type="match status" value="1"/>
</dbReference>
<keyword evidence="3 9" id="KW-0698">rRNA processing</keyword>
<dbReference type="SMART" id="SM00358">
    <property type="entry name" value="DSRM"/>
    <property type="match status" value="1"/>
</dbReference>
<dbReference type="PANTHER" id="PTHR11207">
    <property type="entry name" value="RIBONUCLEASE III"/>
    <property type="match status" value="1"/>
</dbReference>
<dbReference type="EMBL" id="MFAV01000028">
    <property type="protein sequence ID" value="OGD86195.1"/>
    <property type="molecule type" value="Genomic_DNA"/>
</dbReference>
<feature type="binding site" evidence="9">
    <location>
        <position position="125"/>
    </location>
    <ligand>
        <name>Mg(2+)</name>
        <dbReference type="ChEBI" id="CHEBI:18420"/>
    </ligand>
</feature>
<dbReference type="FunFam" id="1.10.1520.10:FF:000001">
    <property type="entry name" value="Ribonuclease 3"/>
    <property type="match status" value="1"/>
</dbReference>